<evidence type="ECO:0008006" key="3">
    <source>
        <dbReference type="Google" id="ProtNLM"/>
    </source>
</evidence>
<protein>
    <recommendedName>
        <fullName evidence="3">STAS domain-containing protein</fullName>
    </recommendedName>
</protein>
<evidence type="ECO:0000313" key="2">
    <source>
        <dbReference type="Proteomes" id="UP001189429"/>
    </source>
</evidence>
<organism evidence="1 2">
    <name type="scientific">Prorocentrum cordatum</name>
    <dbReference type="NCBI Taxonomy" id="2364126"/>
    <lineage>
        <taxon>Eukaryota</taxon>
        <taxon>Sar</taxon>
        <taxon>Alveolata</taxon>
        <taxon>Dinophyceae</taxon>
        <taxon>Prorocentrales</taxon>
        <taxon>Prorocentraceae</taxon>
        <taxon>Prorocentrum</taxon>
    </lineage>
</organism>
<evidence type="ECO:0000313" key="1">
    <source>
        <dbReference type="EMBL" id="CAK0789797.1"/>
    </source>
</evidence>
<accession>A0ABN9PCT7</accession>
<dbReference type="EMBL" id="CAUYUJ010000305">
    <property type="protein sequence ID" value="CAK0789797.1"/>
    <property type="molecule type" value="Genomic_DNA"/>
</dbReference>
<sequence length="75" mass="8338">VVGEILEGAAPLSENPMEAVEEVREGTQACREGVPRLLQFFDVESCRFSDSIGFHHLLASLKRQQIDGQIELVQN</sequence>
<reference evidence="1" key="1">
    <citation type="submission" date="2023-10" db="EMBL/GenBank/DDBJ databases">
        <authorList>
            <person name="Chen Y."/>
            <person name="Shah S."/>
            <person name="Dougan E. K."/>
            <person name="Thang M."/>
            <person name="Chan C."/>
        </authorList>
    </citation>
    <scope>NUCLEOTIDE SEQUENCE [LARGE SCALE GENOMIC DNA]</scope>
</reference>
<feature type="non-terminal residue" evidence="1">
    <location>
        <position position="75"/>
    </location>
</feature>
<name>A0ABN9PCT7_9DINO</name>
<gene>
    <name evidence="1" type="ORF">PCOR1329_LOCUS1264</name>
</gene>
<proteinExistence type="predicted"/>
<feature type="non-terminal residue" evidence="1">
    <location>
        <position position="1"/>
    </location>
</feature>
<keyword evidence="2" id="KW-1185">Reference proteome</keyword>
<dbReference type="Proteomes" id="UP001189429">
    <property type="component" value="Unassembled WGS sequence"/>
</dbReference>
<comment type="caution">
    <text evidence="1">The sequence shown here is derived from an EMBL/GenBank/DDBJ whole genome shotgun (WGS) entry which is preliminary data.</text>
</comment>